<dbReference type="InterPro" id="IPR002401">
    <property type="entry name" value="Cyt_P450_E_grp-I"/>
</dbReference>
<dbReference type="InterPro" id="IPR050705">
    <property type="entry name" value="Cytochrome_P450_3A"/>
</dbReference>
<keyword evidence="3 7" id="KW-0479">Metal-binding</keyword>
<gene>
    <name evidence="9" type="ORF">PEVE_00020618</name>
</gene>
<evidence type="ECO:0000256" key="3">
    <source>
        <dbReference type="ARBA" id="ARBA00022723"/>
    </source>
</evidence>
<dbReference type="InterPro" id="IPR001128">
    <property type="entry name" value="Cyt_P450"/>
</dbReference>
<keyword evidence="8" id="KW-1133">Transmembrane helix</keyword>
<comment type="caution">
    <text evidence="9">The sequence shown here is derived from an EMBL/GenBank/DDBJ whole genome shotgun (WGS) entry which is preliminary data.</text>
</comment>
<reference evidence="9 10" key="1">
    <citation type="submission" date="2022-05" db="EMBL/GenBank/DDBJ databases">
        <authorList>
            <consortium name="Genoscope - CEA"/>
            <person name="William W."/>
        </authorList>
    </citation>
    <scope>NUCLEOTIDE SEQUENCE [LARGE SCALE GENOMIC DNA]</scope>
</reference>
<dbReference type="InterPro" id="IPR017972">
    <property type="entry name" value="Cyt_P450_CS"/>
</dbReference>
<dbReference type="PANTHER" id="PTHR24302:SF15">
    <property type="entry name" value="FATTY-ACID PEROXYGENASE"/>
    <property type="match status" value="1"/>
</dbReference>
<dbReference type="Gene3D" id="1.10.630.10">
    <property type="entry name" value="Cytochrome P450"/>
    <property type="match status" value="1"/>
</dbReference>
<feature type="transmembrane region" description="Helical" evidence="8">
    <location>
        <begin position="221"/>
        <end position="240"/>
    </location>
</feature>
<keyword evidence="8" id="KW-0812">Transmembrane</keyword>
<dbReference type="EMBL" id="CALNXI010002767">
    <property type="protein sequence ID" value="CAH3190588.1"/>
    <property type="molecule type" value="Genomic_DNA"/>
</dbReference>
<evidence type="ECO:0000256" key="5">
    <source>
        <dbReference type="ARBA" id="ARBA00023004"/>
    </source>
</evidence>
<dbReference type="InterPro" id="IPR036396">
    <property type="entry name" value="Cyt_P450_sf"/>
</dbReference>
<dbReference type="Pfam" id="PF00067">
    <property type="entry name" value="p450"/>
    <property type="match status" value="1"/>
</dbReference>
<comment type="similarity">
    <text evidence="1 7">Belongs to the cytochrome P450 family.</text>
</comment>
<dbReference type="PROSITE" id="PS00086">
    <property type="entry name" value="CYTOCHROME_P450"/>
    <property type="match status" value="1"/>
</dbReference>
<accession>A0ABN8SJH2</accession>
<dbReference type="Proteomes" id="UP001159427">
    <property type="component" value="Unassembled WGS sequence"/>
</dbReference>
<keyword evidence="2 7" id="KW-0349">Heme</keyword>
<dbReference type="CDD" id="cd11055">
    <property type="entry name" value="CYP3A-like"/>
    <property type="match status" value="1"/>
</dbReference>
<evidence type="ECO:0000256" key="1">
    <source>
        <dbReference type="ARBA" id="ARBA00010617"/>
    </source>
</evidence>
<sequence>MVDLLLSAIEFAFDHRITIAIGLVVLLIYRYYISPYSVFKKRGIPGPTPIPIFGNSASMIFSPNSVPRLQMEWYKKYGKVYGMYFFREPFLMVGDLDMVKEILVKEFTKFHDRKDIFNFPKPYDRMLTMVTGQKWKDIRNILTPTFSASKMKQVSYAGARRLNRVNSFNKHTNPRTFKRYKAGMCIRQIDSTLPRVCSVIDHRRHQNVVKTSVTHSLAARVPLLCFYHILILLLPFRGYLAKYLPDPFNFREIGSVAEDIIRERTKASGQSKAHRKDLLQLMLDAKEESGGEKIDNEDIQAQSLVFLFGGYETTSTTLAFACYHLALDGQVQDQLRDEIDQMWPRDEDSPSYDVLHQMPYLDMVINETLRIHPPGFVLQRDCNEVCTIKGVHIPKGLPILIPVYSIHHDPDIWPQPETFDPERFSEAEKAKRHPYAFNPFGYGPRHCVGMRFALLEIKLTLVKVLKKFKLEKTDKMEAPLYVNTTSVLTCPPEKIVLRVSPRN</sequence>
<evidence type="ECO:0000256" key="2">
    <source>
        <dbReference type="ARBA" id="ARBA00022617"/>
    </source>
</evidence>
<evidence type="ECO:0000313" key="9">
    <source>
        <dbReference type="EMBL" id="CAH3190588.1"/>
    </source>
</evidence>
<organism evidence="9 10">
    <name type="scientific">Porites evermanni</name>
    <dbReference type="NCBI Taxonomy" id="104178"/>
    <lineage>
        <taxon>Eukaryota</taxon>
        <taxon>Metazoa</taxon>
        <taxon>Cnidaria</taxon>
        <taxon>Anthozoa</taxon>
        <taxon>Hexacorallia</taxon>
        <taxon>Scleractinia</taxon>
        <taxon>Fungiina</taxon>
        <taxon>Poritidae</taxon>
        <taxon>Porites</taxon>
    </lineage>
</organism>
<keyword evidence="4 7" id="KW-0560">Oxidoreductase</keyword>
<proteinExistence type="inferred from homology"/>
<dbReference type="PANTHER" id="PTHR24302">
    <property type="entry name" value="CYTOCHROME P450 FAMILY 3"/>
    <property type="match status" value="1"/>
</dbReference>
<evidence type="ECO:0000313" key="10">
    <source>
        <dbReference type="Proteomes" id="UP001159427"/>
    </source>
</evidence>
<name>A0ABN8SJH2_9CNID</name>
<dbReference type="PRINTS" id="PR00385">
    <property type="entry name" value="P450"/>
</dbReference>
<evidence type="ECO:0000256" key="4">
    <source>
        <dbReference type="ARBA" id="ARBA00023002"/>
    </source>
</evidence>
<evidence type="ECO:0000256" key="6">
    <source>
        <dbReference type="ARBA" id="ARBA00043906"/>
    </source>
</evidence>
<keyword evidence="10" id="KW-1185">Reference proteome</keyword>
<evidence type="ECO:0000256" key="8">
    <source>
        <dbReference type="SAM" id="Phobius"/>
    </source>
</evidence>
<feature type="transmembrane region" description="Helical" evidence="8">
    <location>
        <begin position="12"/>
        <end position="32"/>
    </location>
</feature>
<dbReference type="PRINTS" id="PR00463">
    <property type="entry name" value="EP450I"/>
</dbReference>
<evidence type="ECO:0000256" key="7">
    <source>
        <dbReference type="RuleBase" id="RU000461"/>
    </source>
</evidence>
<comment type="function">
    <text evidence="6">Cytochromes P450 are a group of heme-thiolate monooxygenases. They oxidize a variety of structurally unrelated compounds, including steroids, fatty acids, and xenobiotics.</text>
</comment>
<keyword evidence="7" id="KW-0503">Monooxygenase</keyword>
<keyword evidence="8" id="KW-0472">Membrane</keyword>
<protein>
    <recommendedName>
        <fullName evidence="11">Cytochrome P450</fullName>
    </recommendedName>
</protein>
<evidence type="ECO:0008006" key="11">
    <source>
        <dbReference type="Google" id="ProtNLM"/>
    </source>
</evidence>
<dbReference type="SUPFAM" id="SSF48264">
    <property type="entry name" value="Cytochrome P450"/>
    <property type="match status" value="1"/>
</dbReference>
<keyword evidence="5 7" id="KW-0408">Iron</keyword>